<dbReference type="Proteomes" id="UP000694569">
    <property type="component" value="Unplaced"/>
</dbReference>
<feature type="transmembrane region" description="Helical" evidence="5">
    <location>
        <begin position="158"/>
        <end position="178"/>
    </location>
</feature>
<dbReference type="OrthoDB" id="417037at2759"/>
<gene>
    <name evidence="7" type="primary">SLC35D2</name>
</gene>
<feature type="transmembrane region" description="Helical" evidence="5">
    <location>
        <begin position="190"/>
        <end position="210"/>
    </location>
</feature>
<dbReference type="GO" id="GO:0016020">
    <property type="term" value="C:membrane"/>
    <property type="evidence" value="ECO:0007669"/>
    <property type="project" value="UniProtKB-SubCell"/>
</dbReference>
<evidence type="ECO:0000256" key="2">
    <source>
        <dbReference type="ARBA" id="ARBA00022692"/>
    </source>
</evidence>
<evidence type="ECO:0000256" key="4">
    <source>
        <dbReference type="ARBA" id="ARBA00023136"/>
    </source>
</evidence>
<accession>A0A8C5LNV5</accession>
<feature type="transmembrane region" description="Helical" evidence="5">
    <location>
        <begin position="230"/>
        <end position="252"/>
    </location>
</feature>
<keyword evidence="8" id="KW-1185">Reference proteome</keyword>
<sequence length="348" mass="39086">MSPSEPDSAPPRLTRLLSAFFYGISSFLIVLVNKSVLTSHRFPSSTFLGVGQMGVTILILYIGKLHNIITFPDFDRQIPRRIFPLPLLYIGNHLTGLSSTQRLSLPMFTVLRKFAIPLTLILEMIVLRKRYAVSVVLSVVLIVLGAMIAASFDLAFNFEGYFMVLMNDLFTAAHGVYTKEKIDPKELGKYGVLFYNASFMILPTLLLTLWTGEFDQVMEFSEWTNIYFTVQFILSCFMGFILLYSVVLCSFYNSALTTTVVGALKNITVAYIGIFVGGDYTFSWLNFLGLNICMSGGLAYAFFTVWSDTHSGESRKNVSEPNDDPQWNEEKNVTACVEKPLISTHSEQ</sequence>
<feature type="transmembrane region" description="Helical" evidence="5">
    <location>
        <begin position="284"/>
        <end position="306"/>
    </location>
</feature>
<comment type="subcellular location">
    <subcellularLocation>
        <location evidence="1">Membrane</location>
        <topology evidence="1">Multi-pass membrane protein</topology>
    </subcellularLocation>
</comment>
<evidence type="ECO:0000313" key="7">
    <source>
        <dbReference type="Ensembl" id="ENSLLEP00000002228.1"/>
    </source>
</evidence>
<protein>
    <submittedName>
        <fullName evidence="7">Solute carrier family 35 member D2</fullName>
    </submittedName>
</protein>
<evidence type="ECO:0000259" key="6">
    <source>
        <dbReference type="Pfam" id="PF03151"/>
    </source>
</evidence>
<feature type="transmembrane region" description="Helical" evidence="5">
    <location>
        <begin position="259"/>
        <end position="278"/>
    </location>
</feature>
<feature type="transmembrane region" description="Helical" evidence="5">
    <location>
        <begin position="44"/>
        <end position="63"/>
    </location>
</feature>
<evidence type="ECO:0000313" key="8">
    <source>
        <dbReference type="Proteomes" id="UP000694569"/>
    </source>
</evidence>
<feature type="transmembrane region" description="Helical" evidence="5">
    <location>
        <begin position="131"/>
        <end position="152"/>
    </location>
</feature>
<feature type="domain" description="Sugar phosphate transporter" evidence="6">
    <location>
        <begin position="17"/>
        <end position="300"/>
    </location>
</feature>
<dbReference type="InterPro" id="IPR004853">
    <property type="entry name" value="Sugar_P_trans_dom"/>
</dbReference>
<feature type="transmembrane region" description="Helical" evidence="5">
    <location>
        <begin position="12"/>
        <end position="32"/>
    </location>
</feature>
<name>A0A8C5LNV5_9ANUR</name>
<keyword evidence="2 5" id="KW-0812">Transmembrane</keyword>
<reference evidence="7" key="1">
    <citation type="submission" date="2025-08" db="UniProtKB">
        <authorList>
            <consortium name="Ensembl"/>
        </authorList>
    </citation>
    <scope>IDENTIFICATION</scope>
</reference>
<dbReference type="GeneTree" id="ENSGT00940000160237"/>
<evidence type="ECO:0000256" key="3">
    <source>
        <dbReference type="ARBA" id="ARBA00022989"/>
    </source>
</evidence>
<proteinExistence type="predicted"/>
<organism evidence="7 8">
    <name type="scientific">Leptobrachium leishanense</name>
    <name type="common">Leishan spiny toad</name>
    <dbReference type="NCBI Taxonomy" id="445787"/>
    <lineage>
        <taxon>Eukaryota</taxon>
        <taxon>Metazoa</taxon>
        <taxon>Chordata</taxon>
        <taxon>Craniata</taxon>
        <taxon>Vertebrata</taxon>
        <taxon>Euteleostomi</taxon>
        <taxon>Amphibia</taxon>
        <taxon>Batrachia</taxon>
        <taxon>Anura</taxon>
        <taxon>Pelobatoidea</taxon>
        <taxon>Megophryidae</taxon>
        <taxon>Leptobrachium</taxon>
    </lineage>
</organism>
<dbReference type="Pfam" id="PF03151">
    <property type="entry name" value="TPT"/>
    <property type="match status" value="1"/>
</dbReference>
<reference evidence="7" key="2">
    <citation type="submission" date="2025-09" db="UniProtKB">
        <authorList>
            <consortium name="Ensembl"/>
        </authorList>
    </citation>
    <scope>IDENTIFICATION</scope>
</reference>
<keyword evidence="4 5" id="KW-0472">Membrane</keyword>
<dbReference type="AlphaFoldDB" id="A0A8C5LNV5"/>
<dbReference type="Ensembl" id="ENSLLET00000002321.1">
    <property type="protein sequence ID" value="ENSLLEP00000002228.1"/>
    <property type="gene ID" value="ENSLLEG00000001436.1"/>
</dbReference>
<dbReference type="InterPro" id="IPR050186">
    <property type="entry name" value="TPT_transporter"/>
</dbReference>
<evidence type="ECO:0000256" key="5">
    <source>
        <dbReference type="SAM" id="Phobius"/>
    </source>
</evidence>
<keyword evidence="3 5" id="KW-1133">Transmembrane helix</keyword>
<dbReference type="PANTHER" id="PTHR11132">
    <property type="entry name" value="SOLUTE CARRIER FAMILY 35"/>
    <property type="match status" value="1"/>
</dbReference>
<evidence type="ECO:0000256" key="1">
    <source>
        <dbReference type="ARBA" id="ARBA00004141"/>
    </source>
</evidence>